<dbReference type="Proteomes" id="UP001459277">
    <property type="component" value="Unassembled WGS sequence"/>
</dbReference>
<dbReference type="GO" id="GO:0008270">
    <property type="term" value="F:zinc ion binding"/>
    <property type="evidence" value="ECO:0007669"/>
    <property type="project" value="UniProtKB-KW"/>
</dbReference>
<sequence>MVKSTAASPAVNLESDDDAVIMDTATNPSPALKVNSKSKFKKPKSVLGKNKKGKHHTSTVWNEFVKLPINEEGVSKATCQWCGKLFLADSHYGTTNLHRHLLKCLKRNEVKQDDEEEKESSMLQNKITQEKFREMIAEAIIKHNLPFSFVEYEGIRKVFSYLNSDVKHISRNTSKVDVLKLYKKEKDDVRNKLKSIPGRICLTSDLWTSVTSEGYICLTAHYVDENWKLKNIILNFCHMPPPHTGTLLSEKIYSFLEEWGIEKKIFSITLDNASNNDNCQDFIKQKLNARGLLLYDGIFFHVRCGAHILNLIVQEGLKVIDDSVIKIRETMKYLKGSESRMCRFDECAKIIGMKRTKGLRLDVCTRWNATYDMIDSAMRYQSVLNRLAEEDANFKHCPSRDEWNRVERITRFLKPFNDITTLFSGTDYPTANLYFQGVSQIELLLLEEMESQDSFISNMAEQMKVKFDKYWDCYSVVLACAIVLDPRYKLDYVDFIFKKIEPIEHIAEMKVESIETTLYKLFSEYEHPKSMATTNVSSGVGSSSHTSGAVDDPDDDEDKQDDEFDHYESGRGSKTKKSQLDLYLEEPRLNKKENSKLEVLSWWKEHYNRFPDLSLMARDLMSIPITTVASESSFSTGKKILTPYRSRLLPENVEATLCTKSWLYGFEDEDAEEIGQLEFQFASMNICSAESTNVE</sequence>
<feature type="region of interest" description="Disordered" evidence="11">
    <location>
        <begin position="533"/>
        <end position="573"/>
    </location>
</feature>
<feature type="compositionally biased region" description="Basic residues" evidence="11">
    <location>
        <begin position="36"/>
        <end position="54"/>
    </location>
</feature>
<dbReference type="InterPro" id="IPR025525">
    <property type="entry name" value="hAT-like_transposase_RNase-H"/>
</dbReference>
<keyword evidence="14" id="KW-1185">Reference proteome</keyword>
<name>A0AAW2D956_9ROSI</name>
<keyword evidence="6" id="KW-0805">Transcription regulation</keyword>
<dbReference type="InterPro" id="IPR008906">
    <property type="entry name" value="HATC_C_dom"/>
</dbReference>
<evidence type="ECO:0000313" key="13">
    <source>
        <dbReference type="EMBL" id="KAL0006809.1"/>
    </source>
</evidence>
<evidence type="ECO:0000256" key="4">
    <source>
        <dbReference type="ARBA" id="ARBA00022771"/>
    </source>
</evidence>
<dbReference type="GO" id="GO:0005634">
    <property type="term" value="C:nucleus"/>
    <property type="evidence" value="ECO:0007669"/>
    <property type="project" value="UniProtKB-SubCell"/>
</dbReference>
<dbReference type="Pfam" id="PF14372">
    <property type="entry name" value="hAT-like_RNase-H"/>
    <property type="match status" value="1"/>
</dbReference>
<keyword evidence="3" id="KW-0479">Metal-binding</keyword>
<protein>
    <recommendedName>
        <fullName evidence="12">BED-type domain-containing protein</fullName>
    </recommendedName>
</protein>
<dbReference type="SUPFAM" id="SSF57667">
    <property type="entry name" value="beta-beta-alpha zinc fingers"/>
    <property type="match status" value="1"/>
</dbReference>
<organism evidence="13 14">
    <name type="scientific">Lithocarpus litseifolius</name>
    <dbReference type="NCBI Taxonomy" id="425828"/>
    <lineage>
        <taxon>Eukaryota</taxon>
        <taxon>Viridiplantae</taxon>
        <taxon>Streptophyta</taxon>
        <taxon>Embryophyta</taxon>
        <taxon>Tracheophyta</taxon>
        <taxon>Spermatophyta</taxon>
        <taxon>Magnoliopsida</taxon>
        <taxon>eudicotyledons</taxon>
        <taxon>Gunneridae</taxon>
        <taxon>Pentapetalae</taxon>
        <taxon>rosids</taxon>
        <taxon>fabids</taxon>
        <taxon>Fagales</taxon>
        <taxon>Fagaceae</taxon>
        <taxon>Lithocarpus</taxon>
    </lineage>
</organism>
<dbReference type="PANTHER" id="PTHR46481">
    <property type="entry name" value="ZINC FINGER BED DOMAIN-CONTAINING PROTEIN 4"/>
    <property type="match status" value="1"/>
</dbReference>
<accession>A0AAW2D956</accession>
<evidence type="ECO:0000256" key="11">
    <source>
        <dbReference type="SAM" id="MobiDB-lite"/>
    </source>
</evidence>
<feature type="domain" description="BED-type" evidence="12">
    <location>
        <begin position="55"/>
        <end position="120"/>
    </location>
</feature>
<evidence type="ECO:0000256" key="3">
    <source>
        <dbReference type="ARBA" id="ARBA00022723"/>
    </source>
</evidence>
<comment type="subcellular location">
    <subcellularLocation>
        <location evidence="1">Nucleus</location>
    </subcellularLocation>
</comment>
<keyword evidence="8" id="KW-0804">Transcription</keyword>
<dbReference type="InterPro" id="IPR012337">
    <property type="entry name" value="RNaseH-like_sf"/>
</dbReference>
<reference evidence="13 14" key="1">
    <citation type="submission" date="2024-01" db="EMBL/GenBank/DDBJ databases">
        <title>A telomere-to-telomere, gap-free genome of sweet tea (Lithocarpus litseifolius).</title>
        <authorList>
            <person name="Zhou J."/>
        </authorList>
    </citation>
    <scope>NUCLEOTIDE SEQUENCE [LARGE SCALE GENOMIC DNA]</scope>
    <source>
        <strain evidence="13">Zhou-2022a</strain>
        <tissue evidence="13">Leaf</tissue>
    </source>
</reference>
<proteinExistence type="predicted"/>
<evidence type="ECO:0000256" key="8">
    <source>
        <dbReference type="ARBA" id="ARBA00023163"/>
    </source>
</evidence>
<evidence type="ECO:0000256" key="1">
    <source>
        <dbReference type="ARBA" id="ARBA00004123"/>
    </source>
</evidence>
<dbReference type="PANTHER" id="PTHR46481:SF6">
    <property type="entry name" value="ZINC FINGER BED DOMAIN-CONTAINING PROTEIN RICESLEEPER 2-LIKE"/>
    <property type="match status" value="1"/>
</dbReference>
<keyword evidence="4 10" id="KW-0863">Zinc-finger</keyword>
<feature type="compositionally biased region" description="Acidic residues" evidence="11">
    <location>
        <begin position="551"/>
        <end position="565"/>
    </location>
</feature>
<evidence type="ECO:0000256" key="2">
    <source>
        <dbReference type="ARBA" id="ARBA00011738"/>
    </source>
</evidence>
<keyword evidence="5" id="KW-0862">Zinc</keyword>
<dbReference type="SMART" id="SM00614">
    <property type="entry name" value="ZnF_BED"/>
    <property type="match status" value="1"/>
</dbReference>
<keyword evidence="7" id="KW-0238">DNA-binding</keyword>
<feature type="region of interest" description="Disordered" evidence="11">
    <location>
        <begin position="27"/>
        <end position="54"/>
    </location>
</feature>
<evidence type="ECO:0000256" key="6">
    <source>
        <dbReference type="ARBA" id="ARBA00023015"/>
    </source>
</evidence>
<dbReference type="InterPro" id="IPR036236">
    <property type="entry name" value="Znf_C2H2_sf"/>
</dbReference>
<keyword evidence="9" id="KW-0539">Nucleus</keyword>
<dbReference type="InterPro" id="IPR003656">
    <property type="entry name" value="Znf_BED"/>
</dbReference>
<evidence type="ECO:0000256" key="10">
    <source>
        <dbReference type="PROSITE-ProRule" id="PRU00027"/>
    </source>
</evidence>
<dbReference type="Pfam" id="PF05699">
    <property type="entry name" value="Dimer_Tnp_hAT"/>
    <property type="match status" value="1"/>
</dbReference>
<dbReference type="AlphaFoldDB" id="A0AAW2D956"/>
<dbReference type="EMBL" id="JAZDWU010000003">
    <property type="protein sequence ID" value="KAL0006809.1"/>
    <property type="molecule type" value="Genomic_DNA"/>
</dbReference>
<evidence type="ECO:0000256" key="5">
    <source>
        <dbReference type="ARBA" id="ARBA00022833"/>
    </source>
</evidence>
<dbReference type="PROSITE" id="PS50808">
    <property type="entry name" value="ZF_BED"/>
    <property type="match status" value="1"/>
</dbReference>
<evidence type="ECO:0000256" key="9">
    <source>
        <dbReference type="ARBA" id="ARBA00023242"/>
    </source>
</evidence>
<evidence type="ECO:0000256" key="7">
    <source>
        <dbReference type="ARBA" id="ARBA00023125"/>
    </source>
</evidence>
<evidence type="ECO:0000259" key="12">
    <source>
        <dbReference type="PROSITE" id="PS50808"/>
    </source>
</evidence>
<dbReference type="GO" id="GO:0046983">
    <property type="term" value="F:protein dimerization activity"/>
    <property type="evidence" value="ECO:0007669"/>
    <property type="project" value="InterPro"/>
</dbReference>
<evidence type="ECO:0000313" key="14">
    <source>
        <dbReference type="Proteomes" id="UP001459277"/>
    </source>
</evidence>
<feature type="compositionally biased region" description="Low complexity" evidence="11">
    <location>
        <begin position="533"/>
        <end position="550"/>
    </location>
</feature>
<comment type="caution">
    <text evidence="13">The sequence shown here is derived from an EMBL/GenBank/DDBJ whole genome shotgun (WGS) entry which is preliminary data.</text>
</comment>
<comment type="subunit">
    <text evidence="2">Homodimer.</text>
</comment>
<gene>
    <name evidence="13" type="ORF">SO802_008311</name>
</gene>
<dbReference type="SUPFAM" id="SSF53098">
    <property type="entry name" value="Ribonuclease H-like"/>
    <property type="match status" value="1"/>
</dbReference>
<dbReference type="GO" id="GO:0003677">
    <property type="term" value="F:DNA binding"/>
    <property type="evidence" value="ECO:0007669"/>
    <property type="project" value="UniProtKB-KW"/>
</dbReference>
<dbReference type="InterPro" id="IPR052035">
    <property type="entry name" value="ZnF_BED_domain_contain"/>
</dbReference>